<reference evidence="1 2" key="1">
    <citation type="submission" date="2020-08" db="EMBL/GenBank/DDBJ databases">
        <title>Bridging the membrane lipid divide: bacteria of the FCB group superphylum have the potential to synthesize archaeal ether lipids.</title>
        <authorList>
            <person name="Villanueva L."/>
            <person name="Von Meijenfeldt F.A.B."/>
            <person name="Westbye A.B."/>
            <person name="Yadav S."/>
            <person name="Hopmans E.C."/>
            <person name="Dutilh B.E."/>
            <person name="Sinninghe Damste J.S."/>
        </authorList>
    </citation>
    <scope>NUCLEOTIDE SEQUENCE [LARGE SCALE GENOMIC DNA]</scope>
    <source>
        <strain evidence="1">NIOZ-UU82</strain>
    </source>
</reference>
<accession>A0A8J6N9Q2</accession>
<evidence type="ECO:0000313" key="2">
    <source>
        <dbReference type="Proteomes" id="UP000603545"/>
    </source>
</evidence>
<protein>
    <submittedName>
        <fullName evidence="1">Uncharacterized protein</fullName>
    </submittedName>
</protein>
<comment type="caution">
    <text evidence="1">The sequence shown here is derived from an EMBL/GenBank/DDBJ whole genome shotgun (WGS) entry which is preliminary data.</text>
</comment>
<sequence>MNIIKKLFKRKKKSNAKVQEDNNLEKFITYFESCDGNQINNLKKFQNILKNQPSTKSEIIHEFIESGIEYSKDKKYEKIVNEYGEALMEATELNRRKVEEYSKNINRDSINELADKKAIFYHLQNKFDIRLLPYDKNTIKEAIESLIQDETDVKKIEQLKVGLSYLDDFIDFSQFGP</sequence>
<evidence type="ECO:0000313" key="1">
    <source>
        <dbReference type="EMBL" id="MBC8200291.1"/>
    </source>
</evidence>
<dbReference type="AlphaFoldDB" id="A0A8J6N9Q2"/>
<dbReference type="Proteomes" id="UP000603545">
    <property type="component" value="Unassembled WGS sequence"/>
</dbReference>
<gene>
    <name evidence="1" type="ORF">H8E80_09675</name>
</gene>
<dbReference type="EMBL" id="JACNLL010000089">
    <property type="protein sequence ID" value="MBC8200291.1"/>
    <property type="molecule type" value="Genomic_DNA"/>
</dbReference>
<name>A0A8J6N9Q2_9BACT</name>
<organism evidence="1 2">
    <name type="scientific">Candidatus Desulfaltia bathyphila</name>
    <dbReference type="NCBI Taxonomy" id="2841697"/>
    <lineage>
        <taxon>Bacteria</taxon>
        <taxon>Pseudomonadati</taxon>
        <taxon>Thermodesulfobacteriota</taxon>
        <taxon>Desulfobacteria</taxon>
        <taxon>Desulfobacterales</taxon>
        <taxon>Desulfobacterales incertae sedis</taxon>
        <taxon>Candidatus Desulfaltia</taxon>
    </lineage>
</organism>
<proteinExistence type="predicted"/>